<keyword evidence="4" id="KW-1185">Reference proteome</keyword>
<organism evidence="3 4">
    <name type="scientific">Magnetospirillum fulvum</name>
    <name type="common">Rhodospirillum fulvum</name>
    <dbReference type="NCBI Taxonomy" id="1082"/>
    <lineage>
        <taxon>Bacteria</taxon>
        <taxon>Pseudomonadati</taxon>
        <taxon>Pseudomonadota</taxon>
        <taxon>Alphaproteobacteria</taxon>
        <taxon>Rhodospirillales</taxon>
        <taxon>Rhodospirillaceae</taxon>
        <taxon>Magnetospirillum</taxon>
    </lineage>
</organism>
<evidence type="ECO:0000256" key="1">
    <source>
        <dbReference type="SAM" id="MobiDB-lite"/>
    </source>
</evidence>
<protein>
    <submittedName>
        <fullName evidence="3">Uncharacterized protein</fullName>
    </submittedName>
</protein>
<evidence type="ECO:0000256" key="2">
    <source>
        <dbReference type="SAM" id="Phobius"/>
    </source>
</evidence>
<reference evidence="4" key="1">
    <citation type="submission" date="2016-10" db="EMBL/GenBank/DDBJ databases">
        <authorList>
            <person name="Varghese N."/>
            <person name="Submissions S."/>
        </authorList>
    </citation>
    <scope>NUCLEOTIDE SEQUENCE [LARGE SCALE GENOMIC DNA]</scope>
    <source>
        <strain evidence="4">DSM 13234</strain>
    </source>
</reference>
<accession>A0A1H6HPK6</accession>
<keyword evidence="2" id="KW-0472">Membrane</keyword>
<dbReference type="Proteomes" id="UP000182983">
    <property type="component" value="Unassembled WGS sequence"/>
</dbReference>
<feature type="compositionally biased region" description="Polar residues" evidence="1">
    <location>
        <begin position="87"/>
        <end position="97"/>
    </location>
</feature>
<sequence length="97" mass="10491">MSDAPRIRRNSASTGAQKWVALVSAPVFFLIAGTLANGGLETVSTVFALLAMAMPLVFVVLAIRDWVWAMRSYRARQTAIPEESPRSAATTSEPELP</sequence>
<keyword evidence="2" id="KW-1133">Transmembrane helix</keyword>
<dbReference type="OrthoDB" id="7362027at2"/>
<proteinExistence type="predicted"/>
<name>A0A1H6HPK6_MAGFU</name>
<dbReference type="AlphaFoldDB" id="A0A1H6HPK6"/>
<keyword evidence="2" id="KW-0812">Transmembrane</keyword>
<feature type="region of interest" description="Disordered" evidence="1">
    <location>
        <begin position="76"/>
        <end position="97"/>
    </location>
</feature>
<feature type="transmembrane region" description="Helical" evidence="2">
    <location>
        <begin position="20"/>
        <end position="40"/>
    </location>
</feature>
<dbReference type="EMBL" id="FNWO01000006">
    <property type="protein sequence ID" value="SEH35933.1"/>
    <property type="molecule type" value="Genomic_DNA"/>
</dbReference>
<dbReference type="RefSeq" id="WP_074767847.1">
    <property type="nucleotide sequence ID" value="NZ_FNWO01000006.1"/>
</dbReference>
<evidence type="ECO:0000313" key="3">
    <source>
        <dbReference type="EMBL" id="SEH35933.1"/>
    </source>
</evidence>
<evidence type="ECO:0000313" key="4">
    <source>
        <dbReference type="Proteomes" id="UP000182983"/>
    </source>
</evidence>
<feature type="transmembrane region" description="Helical" evidence="2">
    <location>
        <begin position="46"/>
        <end position="67"/>
    </location>
</feature>
<gene>
    <name evidence="3" type="ORF">SAMN04244559_01867</name>
</gene>